<dbReference type="eggNOG" id="COG1316">
    <property type="taxonomic scope" value="Bacteria"/>
</dbReference>
<evidence type="ECO:0000259" key="4">
    <source>
        <dbReference type="Pfam" id="PF03816"/>
    </source>
</evidence>
<keyword evidence="6" id="KW-1185">Reference proteome</keyword>
<proteinExistence type="inferred from homology"/>
<keyword evidence="3" id="KW-0812">Transmembrane</keyword>
<dbReference type="NCBIfam" id="TIGR00350">
    <property type="entry name" value="lytR_cpsA_psr"/>
    <property type="match status" value="1"/>
</dbReference>
<evidence type="ECO:0000313" key="6">
    <source>
        <dbReference type="Proteomes" id="UP000004754"/>
    </source>
</evidence>
<feature type="compositionally biased region" description="Low complexity" evidence="2">
    <location>
        <begin position="342"/>
        <end position="369"/>
    </location>
</feature>
<feature type="transmembrane region" description="Helical" evidence="3">
    <location>
        <begin position="7"/>
        <end position="27"/>
    </location>
</feature>
<evidence type="ECO:0000256" key="2">
    <source>
        <dbReference type="SAM" id="MobiDB-lite"/>
    </source>
</evidence>
<dbReference type="Proteomes" id="UP000004754">
    <property type="component" value="Unassembled WGS sequence"/>
</dbReference>
<feature type="domain" description="Cell envelope-related transcriptional attenuator" evidence="4">
    <location>
        <begin position="70"/>
        <end position="231"/>
    </location>
</feature>
<dbReference type="Gene3D" id="3.40.630.190">
    <property type="entry name" value="LCP protein"/>
    <property type="match status" value="1"/>
</dbReference>
<dbReference type="RefSeq" id="WP_006598534.1">
    <property type="nucleotide sequence ID" value="NZ_GL622359.1"/>
</dbReference>
<evidence type="ECO:0000313" key="5">
    <source>
        <dbReference type="EMBL" id="EFV01717.1"/>
    </source>
</evidence>
<name>E6MGH7_9FIRM</name>
<evidence type="ECO:0000256" key="3">
    <source>
        <dbReference type="SAM" id="Phobius"/>
    </source>
</evidence>
<organism evidence="5 6">
    <name type="scientific">Pseudoramibacter alactolyticus ATCC 23263</name>
    <dbReference type="NCBI Taxonomy" id="887929"/>
    <lineage>
        <taxon>Bacteria</taxon>
        <taxon>Bacillati</taxon>
        <taxon>Bacillota</taxon>
        <taxon>Clostridia</taxon>
        <taxon>Eubacteriales</taxon>
        <taxon>Eubacteriaceae</taxon>
        <taxon>Pseudoramibacter</taxon>
    </lineage>
</organism>
<comment type="caution">
    <text evidence="5">The sequence shown here is derived from an EMBL/GenBank/DDBJ whole genome shotgun (WGS) entry which is preliminary data.</text>
</comment>
<protein>
    <submittedName>
        <fullName evidence="5">Cell envelope-like function transcriptional attenuator common domain protein</fullName>
    </submittedName>
</protein>
<sequence length="409" mass="44514">MTLKRKFLAVFLAFVMVVVGSGVIYIFRVRAKISGDNLDSSKLSVTKLPSGVTNYAVFGIDGRSDVEGNRSDTIMILSVNYKTGEITITSVMRDLMARIPASHKNNITYEKINAAYSYGGAALAIKALNENFDLNIEDYISINFDCMMETVNAVGGITVNITDERVLKYTNEAIDMVNGTEHTNAAHLQMGKNHLNGAQALGYARNRHSDDDFGRTERQREVVQKILKKASKIDTFTALKLFSKVYPYVTTSMSNAEMTQFLQGYLQTNKKTFVSQRIPFENYYATPTLNGISYVVPKTLYDTAVQLHKSIYGSSVDYTPSATVNTISDGIVSRTGYGTYHGSGASASGNPSPSGGTTSNYNSSSSNRSYRARRYRSSTGAASSRSAGAAASTPTTSNTNASSRSQSQN</sequence>
<keyword evidence="3" id="KW-0472">Membrane</keyword>
<feature type="region of interest" description="Disordered" evidence="2">
    <location>
        <begin position="342"/>
        <end position="409"/>
    </location>
</feature>
<accession>E6MGH7</accession>
<gene>
    <name evidence="5" type="ORF">HMP0721_1110</name>
</gene>
<evidence type="ECO:0000256" key="1">
    <source>
        <dbReference type="ARBA" id="ARBA00006068"/>
    </source>
</evidence>
<dbReference type="InterPro" id="IPR050922">
    <property type="entry name" value="LytR/CpsA/Psr_CW_biosynth"/>
</dbReference>
<keyword evidence="3" id="KW-1133">Transmembrane helix</keyword>
<dbReference type="AlphaFoldDB" id="E6MGH7"/>
<reference evidence="5 6" key="1">
    <citation type="submission" date="2010-12" db="EMBL/GenBank/DDBJ databases">
        <authorList>
            <person name="Muzny D."/>
            <person name="Qin X."/>
            <person name="Deng J."/>
            <person name="Jiang H."/>
            <person name="Liu Y."/>
            <person name="Qu J."/>
            <person name="Song X.-Z."/>
            <person name="Zhang L."/>
            <person name="Thornton R."/>
            <person name="Coyle M."/>
            <person name="Francisco L."/>
            <person name="Jackson L."/>
            <person name="Javaid M."/>
            <person name="Korchina V."/>
            <person name="Kovar C."/>
            <person name="Mata R."/>
            <person name="Mathew T."/>
            <person name="Ngo R."/>
            <person name="Nguyen L."/>
            <person name="Nguyen N."/>
            <person name="Okwuonu G."/>
            <person name="Ongeri F."/>
            <person name="Pham C."/>
            <person name="Simmons D."/>
            <person name="Wilczek-Boney K."/>
            <person name="Hale W."/>
            <person name="Jakkamsetti A."/>
            <person name="Pham P."/>
            <person name="Ruth R."/>
            <person name="San Lucas F."/>
            <person name="Warren J."/>
            <person name="Zhang J."/>
            <person name="Zhao Z."/>
            <person name="Zhou C."/>
            <person name="Zhu D."/>
            <person name="Lee S."/>
            <person name="Bess C."/>
            <person name="Blankenburg K."/>
            <person name="Forbes L."/>
            <person name="Fu Q."/>
            <person name="Gubbala S."/>
            <person name="Hirani K."/>
            <person name="Jayaseelan J.C."/>
            <person name="Lara F."/>
            <person name="Munidasa M."/>
            <person name="Palculict T."/>
            <person name="Patil S."/>
            <person name="Pu L.-L."/>
            <person name="Saada N."/>
            <person name="Tang L."/>
            <person name="Weissenberger G."/>
            <person name="Zhu Y."/>
            <person name="Hemphill L."/>
            <person name="Shang Y."/>
            <person name="Youmans B."/>
            <person name="Ayvaz T."/>
            <person name="Ross M."/>
            <person name="Santibanez J."/>
            <person name="Aqrawi P."/>
            <person name="Gross S."/>
            <person name="Joshi V."/>
            <person name="Fowler G."/>
            <person name="Nazareth L."/>
            <person name="Reid J."/>
            <person name="Worley K."/>
            <person name="Petrosino J."/>
            <person name="Highlander S."/>
            <person name="Gibbs R."/>
        </authorList>
    </citation>
    <scope>NUCLEOTIDE SEQUENCE [LARGE SCALE GENOMIC DNA]</scope>
    <source>
        <strain evidence="5 6">ATCC 23263</strain>
    </source>
</reference>
<dbReference type="OrthoDB" id="27330at2"/>
<feature type="compositionally biased region" description="Low complexity" evidence="2">
    <location>
        <begin position="377"/>
        <end position="409"/>
    </location>
</feature>
<dbReference type="EMBL" id="AEQN01000016">
    <property type="protein sequence ID" value="EFV01717.1"/>
    <property type="molecule type" value="Genomic_DNA"/>
</dbReference>
<dbReference type="PANTHER" id="PTHR33392:SF6">
    <property type="entry name" value="POLYISOPRENYL-TEICHOIC ACID--PEPTIDOGLYCAN TEICHOIC ACID TRANSFERASE TAGU"/>
    <property type="match status" value="1"/>
</dbReference>
<dbReference type="PANTHER" id="PTHR33392">
    <property type="entry name" value="POLYISOPRENYL-TEICHOIC ACID--PEPTIDOGLYCAN TEICHOIC ACID TRANSFERASE TAGU"/>
    <property type="match status" value="1"/>
</dbReference>
<dbReference type="STRING" id="887929.HMP0721_1110"/>
<dbReference type="Pfam" id="PF03816">
    <property type="entry name" value="LytR_cpsA_psr"/>
    <property type="match status" value="1"/>
</dbReference>
<comment type="similarity">
    <text evidence="1">Belongs to the LytR/CpsA/Psr (LCP) family.</text>
</comment>
<dbReference type="InterPro" id="IPR004474">
    <property type="entry name" value="LytR_CpsA_psr"/>
</dbReference>
<dbReference type="HOGENOM" id="CLU_016455_1_1_9"/>